<keyword evidence="1" id="KW-1133">Transmembrane helix</keyword>
<feature type="transmembrane region" description="Helical" evidence="1">
    <location>
        <begin position="97"/>
        <end position="116"/>
    </location>
</feature>
<keyword evidence="1" id="KW-0472">Membrane</keyword>
<comment type="caution">
    <text evidence="2">The sequence shown here is derived from an EMBL/GenBank/DDBJ whole genome shotgun (WGS) entry which is preliminary data.</text>
</comment>
<evidence type="ECO:0000313" key="3">
    <source>
        <dbReference type="Proteomes" id="UP001168821"/>
    </source>
</evidence>
<keyword evidence="1" id="KW-0812">Transmembrane</keyword>
<reference evidence="2" key="1">
    <citation type="journal article" date="2023" name="G3 (Bethesda)">
        <title>Whole genome assemblies of Zophobas morio and Tenebrio molitor.</title>
        <authorList>
            <person name="Kaur S."/>
            <person name="Stinson S.A."/>
            <person name="diCenzo G.C."/>
        </authorList>
    </citation>
    <scope>NUCLEOTIDE SEQUENCE</scope>
    <source>
        <strain evidence="2">QUZm001</strain>
    </source>
</reference>
<dbReference type="EMBL" id="JALNTZ010000004">
    <property type="protein sequence ID" value="KAJ3654518.1"/>
    <property type="molecule type" value="Genomic_DNA"/>
</dbReference>
<sequence>MRQDKNNHFLYSRRLLFSTTSPRNPSYATEREARTPDGPKWTGFTRQGWSAFTCKNPTRFQFQCLSIQWSTQAWCRWVLFIFICTYNRHGCTDDFKCLLLIVSVCAFLLTPVPGLFRRTLCYGLPASGTCNK</sequence>
<dbReference type="AlphaFoldDB" id="A0AA38MFM5"/>
<proteinExistence type="predicted"/>
<organism evidence="2 3">
    <name type="scientific">Zophobas morio</name>
    <dbReference type="NCBI Taxonomy" id="2755281"/>
    <lineage>
        <taxon>Eukaryota</taxon>
        <taxon>Metazoa</taxon>
        <taxon>Ecdysozoa</taxon>
        <taxon>Arthropoda</taxon>
        <taxon>Hexapoda</taxon>
        <taxon>Insecta</taxon>
        <taxon>Pterygota</taxon>
        <taxon>Neoptera</taxon>
        <taxon>Endopterygota</taxon>
        <taxon>Coleoptera</taxon>
        <taxon>Polyphaga</taxon>
        <taxon>Cucujiformia</taxon>
        <taxon>Tenebrionidae</taxon>
        <taxon>Zophobas</taxon>
    </lineage>
</organism>
<dbReference type="Proteomes" id="UP001168821">
    <property type="component" value="Unassembled WGS sequence"/>
</dbReference>
<gene>
    <name evidence="2" type="ORF">Zmor_013702</name>
</gene>
<keyword evidence="3" id="KW-1185">Reference proteome</keyword>
<evidence type="ECO:0000313" key="2">
    <source>
        <dbReference type="EMBL" id="KAJ3654518.1"/>
    </source>
</evidence>
<protein>
    <submittedName>
        <fullName evidence="2">Uncharacterized protein</fullName>
    </submittedName>
</protein>
<accession>A0AA38MFM5</accession>
<name>A0AA38MFM5_9CUCU</name>
<evidence type="ECO:0000256" key="1">
    <source>
        <dbReference type="SAM" id="Phobius"/>
    </source>
</evidence>